<dbReference type="InterPro" id="IPR054722">
    <property type="entry name" value="PolX-like_BBD"/>
</dbReference>
<keyword evidence="1" id="KW-0645">Protease</keyword>
<evidence type="ECO:0000256" key="4">
    <source>
        <dbReference type="SAM" id="Phobius"/>
    </source>
</evidence>
<dbReference type="EMBL" id="JBBWWQ010000006">
    <property type="protein sequence ID" value="KAK8945022.1"/>
    <property type="molecule type" value="Genomic_DNA"/>
</dbReference>
<dbReference type="PROSITE" id="PS50994">
    <property type="entry name" value="INTEGRASE"/>
    <property type="match status" value="1"/>
</dbReference>
<protein>
    <recommendedName>
        <fullName evidence="9">Integrase catalytic domain-containing protein</fullName>
    </recommendedName>
</protein>
<evidence type="ECO:0000313" key="7">
    <source>
        <dbReference type="EMBL" id="KAK8945022.1"/>
    </source>
</evidence>
<dbReference type="GO" id="GO:0004190">
    <property type="term" value="F:aspartic-type endopeptidase activity"/>
    <property type="evidence" value="ECO:0007669"/>
    <property type="project" value="UniProtKB-KW"/>
</dbReference>
<keyword evidence="2" id="KW-0479">Metal-binding</keyword>
<keyword evidence="2" id="KW-0863">Zinc-finger</keyword>
<dbReference type="PANTHER" id="PTHR11439">
    <property type="entry name" value="GAG-POL-RELATED RETROTRANSPOSON"/>
    <property type="match status" value="1"/>
</dbReference>
<keyword evidence="2" id="KW-0862">Zinc</keyword>
<keyword evidence="4" id="KW-1133">Transmembrane helix</keyword>
<dbReference type="InterPro" id="IPR013103">
    <property type="entry name" value="RVT_2"/>
</dbReference>
<dbReference type="GO" id="GO:0015074">
    <property type="term" value="P:DNA integration"/>
    <property type="evidence" value="ECO:0007669"/>
    <property type="project" value="InterPro"/>
</dbReference>
<dbReference type="GO" id="GO:0003676">
    <property type="term" value="F:nucleic acid binding"/>
    <property type="evidence" value="ECO:0007669"/>
    <property type="project" value="InterPro"/>
</dbReference>
<evidence type="ECO:0000259" key="6">
    <source>
        <dbReference type="PROSITE" id="PS50994"/>
    </source>
</evidence>
<dbReference type="Pfam" id="PF07727">
    <property type="entry name" value="RVT_2"/>
    <property type="match status" value="1"/>
</dbReference>
<keyword evidence="1" id="KW-0064">Aspartyl protease</keyword>
<evidence type="ECO:0000259" key="5">
    <source>
        <dbReference type="PROSITE" id="PS50158"/>
    </source>
</evidence>
<dbReference type="InterPro" id="IPR036397">
    <property type="entry name" value="RNaseH_sf"/>
</dbReference>
<gene>
    <name evidence="7" type="ORF">KSP39_PZI008017</name>
</gene>
<keyword evidence="4" id="KW-0472">Membrane</keyword>
<feature type="domain" description="CCHC-type" evidence="5">
    <location>
        <begin position="350"/>
        <end position="363"/>
    </location>
</feature>
<dbReference type="GO" id="GO:0008270">
    <property type="term" value="F:zinc ion binding"/>
    <property type="evidence" value="ECO:0007669"/>
    <property type="project" value="UniProtKB-KW"/>
</dbReference>
<evidence type="ECO:0000256" key="2">
    <source>
        <dbReference type="PROSITE-ProRule" id="PRU00047"/>
    </source>
</evidence>
<dbReference type="CDD" id="cd09272">
    <property type="entry name" value="RNase_HI_RT_Ty1"/>
    <property type="match status" value="1"/>
</dbReference>
<dbReference type="InterPro" id="IPR043502">
    <property type="entry name" value="DNA/RNA_pol_sf"/>
</dbReference>
<evidence type="ECO:0000256" key="3">
    <source>
        <dbReference type="SAM" id="MobiDB-lite"/>
    </source>
</evidence>
<evidence type="ECO:0000256" key="1">
    <source>
        <dbReference type="ARBA" id="ARBA00022750"/>
    </source>
</evidence>
<dbReference type="Pfam" id="PF22936">
    <property type="entry name" value="Pol_BBD"/>
    <property type="match status" value="1"/>
</dbReference>
<keyword evidence="1" id="KW-0378">Hydrolase</keyword>
<keyword evidence="8" id="KW-1185">Reference proteome</keyword>
<dbReference type="Pfam" id="PF14223">
    <property type="entry name" value="Retrotran_gag_2"/>
    <property type="match status" value="1"/>
</dbReference>
<dbReference type="SUPFAM" id="SSF53098">
    <property type="entry name" value="Ribonuclease H-like"/>
    <property type="match status" value="1"/>
</dbReference>
<dbReference type="Pfam" id="PF25597">
    <property type="entry name" value="SH3_retrovirus"/>
    <property type="match status" value="1"/>
</dbReference>
<evidence type="ECO:0000313" key="8">
    <source>
        <dbReference type="Proteomes" id="UP001418222"/>
    </source>
</evidence>
<dbReference type="PANTHER" id="PTHR11439:SF455">
    <property type="entry name" value="RLK (RECEPTOR-LIKE PROTEIN KINASE) 8, PUTATIVE-RELATED"/>
    <property type="match status" value="1"/>
</dbReference>
<dbReference type="Gene3D" id="3.30.420.10">
    <property type="entry name" value="Ribonuclease H-like superfamily/Ribonuclease H"/>
    <property type="match status" value="1"/>
</dbReference>
<reference evidence="7 8" key="1">
    <citation type="journal article" date="2022" name="Nat. Plants">
        <title>Genomes of leafy and leafless Platanthera orchids illuminate the evolution of mycoheterotrophy.</title>
        <authorList>
            <person name="Li M.H."/>
            <person name="Liu K.W."/>
            <person name="Li Z."/>
            <person name="Lu H.C."/>
            <person name="Ye Q.L."/>
            <person name="Zhang D."/>
            <person name="Wang J.Y."/>
            <person name="Li Y.F."/>
            <person name="Zhong Z.M."/>
            <person name="Liu X."/>
            <person name="Yu X."/>
            <person name="Liu D.K."/>
            <person name="Tu X.D."/>
            <person name="Liu B."/>
            <person name="Hao Y."/>
            <person name="Liao X.Y."/>
            <person name="Jiang Y.T."/>
            <person name="Sun W.H."/>
            <person name="Chen J."/>
            <person name="Chen Y.Q."/>
            <person name="Ai Y."/>
            <person name="Zhai J.W."/>
            <person name="Wu S.S."/>
            <person name="Zhou Z."/>
            <person name="Hsiao Y.Y."/>
            <person name="Wu W.L."/>
            <person name="Chen Y.Y."/>
            <person name="Lin Y.F."/>
            <person name="Hsu J.L."/>
            <person name="Li C.Y."/>
            <person name="Wang Z.W."/>
            <person name="Zhao X."/>
            <person name="Zhong W.Y."/>
            <person name="Ma X.K."/>
            <person name="Ma L."/>
            <person name="Huang J."/>
            <person name="Chen G.Z."/>
            <person name="Huang M.Z."/>
            <person name="Huang L."/>
            <person name="Peng D.H."/>
            <person name="Luo Y.B."/>
            <person name="Zou S.Q."/>
            <person name="Chen S.P."/>
            <person name="Lan S."/>
            <person name="Tsai W.C."/>
            <person name="Van de Peer Y."/>
            <person name="Liu Z.J."/>
        </authorList>
    </citation>
    <scope>NUCLEOTIDE SEQUENCE [LARGE SCALE GENOMIC DNA]</scope>
    <source>
        <strain evidence="7">Lor287</strain>
    </source>
</reference>
<feature type="region of interest" description="Disordered" evidence="3">
    <location>
        <begin position="870"/>
        <end position="969"/>
    </location>
</feature>
<dbReference type="SUPFAM" id="SSF56672">
    <property type="entry name" value="DNA/RNA polymerases"/>
    <property type="match status" value="1"/>
</dbReference>
<dbReference type="InterPro" id="IPR012337">
    <property type="entry name" value="RNaseH-like_sf"/>
</dbReference>
<dbReference type="PROSITE" id="PS50158">
    <property type="entry name" value="ZF_CCHC"/>
    <property type="match status" value="1"/>
</dbReference>
<dbReference type="InterPro" id="IPR025724">
    <property type="entry name" value="GAG-pre-integrase_dom"/>
</dbReference>
<name>A0AAP0G959_9ASPA</name>
<feature type="domain" description="Integrase catalytic" evidence="6">
    <location>
        <begin position="571"/>
        <end position="737"/>
    </location>
</feature>
<proteinExistence type="predicted"/>
<dbReference type="InterPro" id="IPR057670">
    <property type="entry name" value="SH3_retrovirus"/>
</dbReference>
<dbReference type="InterPro" id="IPR001584">
    <property type="entry name" value="Integrase_cat-core"/>
</dbReference>
<dbReference type="Proteomes" id="UP001418222">
    <property type="component" value="Unassembled WGS sequence"/>
</dbReference>
<dbReference type="Pfam" id="PF00665">
    <property type="entry name" value="rve"/>
    <property type="match status" value="1"/>
</dbReference>
<keyword evidence="4" id="KW-0812">Transmembrane</keyword>
<organism evidence="7 8">
    <name type="scientific">Platanthera zijinensis</name>
    <dbReference type="NCBI Taxonomy" id="2320716"/>
    <lineage>
        <taxon>Eukaryota</taxon>
        <taxon>Viridiplantae</taxon>
        <taxon>Streptophyta</taxon>
        <taxon>Embryophyta</taxon>
        <taxon>Tracheophyta</taxon>
        <taxon>Spermatophyta</taxon>
        <taxon>Magnoliopsida</taxon>
        <taxon>Liliopsida</taxon>
        <taxon>Asparagales</taxon>
        <taxon>Orchidaceae</taxon>
        <taxon>Orchidoideae</taxon>
        <taxon>Orchideae</taxon>
        <taxon>Orchidinae</taxon>
        <taxon>Platanthera</taxon>
    </lineage>
</organism>
<dbReference type="InterPro" id="IPR001878">
    <property type="entry name" value="Znf_CCHC"/>
</dbReference>
<comment type="caution">
    <text evidence="7">The sequence shown here is derived from an EMBL/GenBank/DDBJ whole genome shotgun (WGS) entry which is preliminary data.</text>
</comment>
<dbReference type="Pfam" id="PF13976">
    <property type="entry name" value="gag_pre-integrs"/>
    <property type="match status" value="1"/>
</dbReference>
<evidence type="ECO:0008006" key="9">
    <source>
        <dbReference type="Google" id="ProtNLM"/>
    </source>
</evidence>
<sequence length="1504" mass="166801">MKKRRIGLLCVSSMKEYSLRVLMLVFKLFFFSALVSYFLHMVSEGDAMTPAAENISTSSAVHTPSTHDTIAINLESTLPTVKSIRQDVSIRLKSTNYLPWKTQVLPVLRSLGLVGFIDGSATRPDPDDLSPNAVQWHRLDQMVLAWLTNSLSEAAVTQIGTCATSAEVWHSLEVLYGTLTRSRILQLKTELQSMTKGALSMADYVQRVKSISQNLANAGKPIDEDDLVMWLLRGLGSEFDPIVAAINLSRDSPTVDEVTALLFDFELRLQTTRRDIVQPTAMYSARGRGRTHFGNRSVRGRGKFGDGQGGGRTSQNRAPPSPTTSRGGRGTPGQRLKGAPRTTDDSNVVCFRCGHPYHKANNCFAPDSVITNQVQSFAAINLSDQVDHAWYPDTGATNHMTADTAQLEGMTPYSGLDSVMVGNGTGLPITHVAKVSIPRTSVHLDRVLVVPNLKKNLLSVSQYTRDNDCCFIFYPWGFLIKNLKTGQTVLEGTRQGGLYPIHMGTSPSAVSLFTNKTDGDTWHARLGHPSFSLMKSLYPLLNISFSINKFFCRSCQMGKASKLPFTRRKSYSTQTLHTLHSDVWGPAPTSSIDGFRFYLIIVDECSRFSWYFPLRRKSEVGLLFIQFIKLMEKQLDKTVKFVQTDGGGEFMSHTLQEFFLSHGISHLVSCPGTPEQNGLAERKHRHIVETGLTLMAHGQTPKQFWNHAFSTAVYLINRLPTTTVNGRSPFEALFGTRPSYDHLRTFGCACFPALSPFGRGKLDFKTIECAFLGYSPHHKGYQCLDPVSGRVYLSRHVSFDETRFPLAQPSSAQGPSNLDSSSSKYFSVQPIHKLLQVTNVDTSAPTPGASPSPSRSLTVTRPLQHDCELAAPPARAPGSTALIDPALPADPPPTPAAPATSAVSDDPPPAPGDGVSCSPSITPPPWPAHAAIRRPRSSRGGSGTTPVGALVPGSTSTHPMVTRSRVGTRRPKALYASRHPSSLALLSMVSEHPPEPSTYRQAAADPNWVRAMEEEFAALRRNRTWSLVPFTPSMNVVGCKWVYKVKHKADGSIERYKARLVAQGFNQREGFDFTETFSPVVKSSTVRLVLSLAISRDWRLRQLDVKNAFLHGDLQEIVYLKQPPGFIDPTRPRHVCRLHKALYGLRQSPRAWYNRFATSLRQLGFIICPHDTSLFLWRHGADIILILLYVDDLIITGSHTDFISRLIRRLSSQFDMKDLGDLHFFLGMQVERRSDSLLLSQTRYALDLLSRFGLDGVKPVKSPLATGLQLSACSPDPLPDPIIYRQMVGSLQYLTMTRPDLAYAVNYVCQFMQKPCASHLAAVKRIFRYVKGTLEFGLKFSKSASLQLRAFSDADWAGCPDSRRSTTGYAVFLGPNLLSWGAKKQPTVSRSSAEAEYRALASTTAEVLWLLHMLRFLGLRSSAPPLLLCDNISALHMSKNPVFHSRTKHIDIDVHFIRDHVLRGDLTVSHIPGRDQVADIFTKSLPSPRFTWLRDKLAFRIHPS</sequence>
<accession>A0AAP0G959</accession>
<feature type="compositionally biased region" description="Basic residues" evidence="3">
    <location>
        <begin position="287"/>
        <end position="302"/>
    </location>
</feature>
<feature type="region of interest" description="Disordered" evidence="3">
    <location>
        <begin position="280"/>
        <end position="343"/>
    </location>
</feature>
<feature type="transmembrane region" description="Helical" evidence="4">
    <location>
        <begin position="21"/>
        <end position="39"/>
    </location>
</feature>